<comment type="caution">
    <text evidence="1">The sequence shown here is derived from an EMBL/GenBank/DDBJ whole genome shotgun (WGS) entry which is preliminary data.</text>
</comment>
<sequence>MLLTGVIERVEDQDSVREILRGKRVDRRDSLPFRLRQFVGTLIEHRSLDRQTEERLFYGRAELNMLLLTLDERARRTPLDYIATLQLRLQLLFFFYTGVRPSSLAQYKTGSDFFRVKDVRVLQLSRFSYAIELKVRNIKKFNTALSMGMNQTWILRPITKSQSAFIDIGAVAVPFLIARGVLFDGKTGIQDISQLLASTSASLSCEGEDAYFLADEKGLGGLTGDKTQRYGDIANNIGSLCQEAGLPKAGGYTFRNDVGNFFYAAYGLEKLVWPLPMEWKLTSPYGARF</sequence>
<gene>
    <name evidence="1" type="ORF">OC842_005899</name>
</gene>
<accession>A0AAN6G8B2</accession>
<reference evidence="1" key="1">
    <citation type="journal article" date="2023" name="PhytoFront">
        <title>Draft Genome Resources of Seven Strains of Tilletia horrida, Causal Agent of Kernel Smut of Rice.</title>
        <authorList>
            <person name="Khanal S."/>
            <person name="Antony Babu S."/>
            <person name="Zhou X.G."/>
        </authorList>
    </citation>
    <scope>NUCLEOTIDE SEQUENCE</scope>
    <source>
        <strain evidence="1">TX3</strain>
    </source>
</reference>
<name>A0AAN6G8B2_9BASI</name>
<keyword evidence="2" id="KW-1185">Reference proteome</keyword>
<dbReference type="Proteomes" id="UP001176521">
    <property type="component" value="Unassembled WGS sequence"/>
</dbReference>
<evidence type="ECO:0000313" key="1">
    <source>
        <dbReference type="EMBL" id="KAK0524217.1"/>
    </source>
</evidence>
<protein>
    <submittedName>
        <fullName evidence="1">Uncharacterized protein</fullName>
    </submittedName>
</protein>
<evidence type="ECO:0000313" key="2">
    <source>
        <dbReference type="Proteomes" id="UP001176521"/>
    </source>
</evidence>
<proteinExistence type="predicted"/>
<dbReference type="EMBL" id="JAPDMQ010000462">
    <property type="protein sequence ID" value="KAK0524217.1"/>
    <property type="molecule type" value="Genomic_DNA"/>
</dbReference>
<organism evidence="1 2">
    <name type="scientific">Tilletia horrida</name>
    <dbReference type="NCBI Taxonomy" id="155126"/>
    <lineage>
        <taxon>Eukaryota</taxon>
        <taxon>Fungi</taxon>
        <taxon>Dikarya</taxon>
        <taxon>Basidiomycota</taxon>
        <taxon>Ustilaginomycotina</taxon>
        <taxon>Exobasidiomycetes</taxon>
        <taxon>Tilletiales</taxon>
        <taxon>Tilletiaceae</taxon>
        <taxon>Tilletia</taxon>
    </lineage>
</organism>
<dbReference type="AlphaFoldDB" id="A0AAN6G8B2"/>